<dbReference type="PROSITE" id="PS51635">
    <property type="entry name" value="PNPLA"/>
    <property type="match status" value="1"/>
</dbReference>
<reference evidence="7" key="1">
    <citation type="submission" date="2017-05" db="EMBL/GenBank/DDBJ databases">
        <authorList>
            <person name="Rodrigo-Torres L."/>
            <person name="Arahal R. D."/>
            <person name="Lucena T."/>
        </authorList>
    </citation>
    <scope>NUCLEOTIDE SEQUENCE [LARGE SCALE GENOMIC DNA]</scope>
    <source>
        <strain evidence="7">CECT 8649</strain>
    </source>
</reference>
<evidence type="ECO:0000259" key="5">
    <source>
        <dbReference type="PROSITE" id="PS51635"/>
    </source>
</evidence>
<comment type="caution">
    <text evidence="4">Lacks conserved residue(s) required for the propagation of feature annotation.</text>
</comment>
<feature type="active site" description="Nucleophile" evidence="4">
    <location>
        <position position="50"/>
    </location>
</feature>
<dbReference type="OrthoDB" id="9813090at2"/>
<dbReference type="PANTHER" id="PTHR14226:SF78">
    <property type="entry name" value="SLR0060 PROTEIN"/>
    <property type="match status" value="1"/>
</dbReference>
<dbReference type="SUPFAM" id="SSF52151">
    <property type="entry name" value="FabD/lysophospholipase-like"/>
    <property type="match status" value="1"/>
</dbReference>
<keyword evidence="2 4" id="KW-0442">Lipid degradation</keyword>
<evidence type="ECO:0000256" key="4">
    <source>
        <dbReference type="PROSITE-ProRule" id="PRU01161"/>
    </source>
</evidence>
<feature type="domain" description="PNPLA" evidence="5">
    <location>
        <begin position="15"/>
        <end position="213"/>
    </location>
</feature>
<feature type="active site" description="Proton acceptor" evidence="4">
    <location>
        <position position="200"/>
    </location>
</feature>
<sequence>MTVVIDGEEKRLGLALSGGGFRAAGFHLGTFRKLKELDLLDKVDLISCVSGGSIAGAYLCANWQSDTVLDELEDYLLTRSIAVSSVLSGILNPFESRIEALAASYDKYLFHDATLASLKNGPRVYFNSTNLSSGNMFFYVAGGDGPEEMGEHELGQTGASDQKISSAVAASSAFPPVFPPLRVSEEEYPNPQTEYVTLTDGGVYDNLGVNPLMRMERNQLDFALVSDAGKPFEIKESPTESASVVLLEAIGILMEQVRGLQFQRLELAHASGRGPKPVWYSIDSVEGEVHPGDAQFASSITTNLKRLKQAELDVLTRHAGALCEARIKRWAPELIPSG</sequence>
<dbReference type="GO" id="GO:0016787">
    <property type="term" value="F:hydrolase activity"/>
    <property type="evidence" value="ECO:0007669"/>
    <property type="project" value="UniProtKB-UniRule"/>
</dbReference>
<proteinExistence type="predicted"/>
<keyword evidence="1 4" id="KW-0378">Hydrolase</keyword>
<evidence type="ECO:0000256" key="3">
    <source>
        <dbReference type="ARBA" id="ARBA00023098"/>
    </source>
</evidence>
<keyword evidence="7" id="KW-1185">Reference proteome</keyword>
<gene>
    <name evidence="6" type="ORF">TRP8649_00380</name>
</gene>
<dbReference type="InterPro" id="IPR050301">
    <property type="entry name" value="NTE"/>
</dbReference>
<dbReference type="Gene3D" id="3.40.1090.10">
    <property type="entry name" value="Cytosolic phospholipase A2 catalytic domain"/>
    <property type="match status" value="1"/>
</dbReference>
<keyword evidence="3 4" id="KW-0443">Lipid metabolism</keyword>
<dbReference type="InterPro" id="IPR016035">
    <property type="entry name" value="Acyl_Trfase/lysoPLipase"/>
</dbReference>
<dbReference type="EMBL" id="FXXP01000001">
    <property type="protein sequence ID" value="SMX26307.1"/>
    <property type="molecule type" value="Genomic_DNA"/>
</dbReference>
<protein>
    <submittedName>
        <fullName evidence="6">Patatin-like phospholipase</fullName>
    </submittedName>
</protein>
<dbReference type="Pfam" id="PF01734">
    <property type="entry name" value="Patatin"/>
    <property type="match status" value="1"/>
</dbReference>
<evidence type="ECO:0000256" key="2">
    <source>
        <dbReference type="ARBA" id="ARBA00022963"/>
    </source>
</evidence>
<accession>A0A238J817</accession>
<dbReference type="PANTHER" id="PTHR14226">
    <property type="entry name" value="NEUROPATHY TARGET ESTERASE/SWISS CHEESE D.MELANOGASTER"/>
    <property type="match status" value="1"/>
</dbReference>
<organism evidence="6 7">
    <name type="scientific">Pelagimonas phthalicica</name>
    <dbReference type="NCBI Taxonomy" id="1037362"/>
    <lineage>
        <taxon>Bacteria</taxon>
        <taxon>Pseudomonadati</taxon>
        <taxon>Pseudomonadota</taxon>
        <taxon>Alphaproteobacteria</taxon>
        <taxon>Rhodobacterales</taxon>
        <taxon>Roseobacteraceae</taxon>
        <taxon>Pelagimonas</taxon>
    </lineage>
</organism>
<dbReference type="RefSeq" id="WP_099242063.1">
    <property type="nucleotide sequence ID" value="NZ_FXXP01000001.1"/>
</dbReference>
<feature type="short sequence motif" description="DGA/G" evidence="4">
    <location>
        <begin position="200"/>
        <end position="202"/>
    </location>
</feature>
<dbReference type="InterPro" id="IPR002641">
    <property type="entry name" value="PNPLA_dom"/>
</dbReference>
<dbReference type="GO" id="GO:0016042">
    <property type="term" value="P:lipid catabolic process"/>
    <property type="evidence" value="ECO:0007669"/>
    <property type="project" value="UniProtKB-UniRule"/>
</dbReference>
<dbReference type="Proteomes" id="UP000225972">
    <property type="component" value="Unassembled WGS sequence"/>
</dbReference>
<evidence type="ECO:0000256" key="1">
    <source>
        <dbReference type="ARBA" id="ARBA00022801"/>
    </source>
</evidence>
<evidence type="ECO:0000313" key="6">
    <source>
        <dbReference type="EMBL" id="SMX26307.1"/>
    </source>
</evidence>
<dbReference type="AlphaFoldDB" id="A0A238J817"/>
<name>A0A238J817_9RHOB</name>
<evidence type="ECO:0000313" key="7">
    <source>
        <dbReference type="Proteomes" id="UP000225972"/>
    </source>
</evidence>